<evidence type="ECO:0000313" key="1">
    <source>
        <dbReference type="EMBL" id="EEV19793.1"/>
    </source>
</evidence>
<dbReference type="OrthoDB" id="356399at2"/>
<dbReference type="InterPro" id="IPR053154">
    <property type="entry name" value="c-di-AMP_regulator"/>
</dbReference>
<dbReference type="STRING" id="596324.TREVI0001_1290"/>
<dbReference type="AlphaFoldDB" id="C8PSC3"/>
<dbReference type="Pfam" id="PF07949">
    <property type="entry name" value="YbbR"/>
    <property type="match status" value="1"/>
</dbReference>
<gene>
    <name evidence="1" type="ORF">TREVI0001_1290</name>
</gene>
<dbReference type="Proteomes" id="UP000004509">
    <property type="component" value="Unassembled WGS sequence"/>
</dbReference>
<sequence length="332" mass="36379">MNIKQILLRLTENWPVKIICLVFAVFLSEFYRGNLLDKRYLIVPLTVVNDGPLTPAEQYPTKIKVTLWGEAIGIGSIGENDITASIDISDFKTEGTYRIPIETRLLGTVTPLGNMEISTEPAILTLRLTTSIRKQVPVTLSLKGIPADGYEVTESSLDPAAVEIEGPAELVEKIDELTTEPLSVEGRTNGFSGTADIINDDPLVSIVGKAQVQSTVKISETTIQKQFDNIPIYFEKSNKELSITADKKTGSLEVQGPKRLLETWTPPQNILTVSCETVTEPGVYTLPVVPVLSVEYSKLKIVQVNPKSVQITAELPEAAERDTVHTWSSGSE</sequence>
<proteinExistence type="predicted"/>
<name>C8PSC3_9SPIR</name>
<dbReference type="InterPro" id="IPR012505">
    <property type="entry name" value="YbbR"/>
</dbReference>
<dbReference type="EMBL" id="ACYH01000049">
    <property type="protein sequence ID" value="EEV19793.1"/>
    <property type="molecule type" value="Genomic_DNA"/>
</dbReference>
<dbReference type="PANTHER" id="PTHR37804:SF1">
    <property type="entry name" value="CDAA REGULATORY PROTEIN CDAR"/>
    <property type="match status" value="1"/>
</dbReference>
<accession>C8PSC3</accession>
<dbReference type="RefSeq" id="WP_006189499.1">
    <property type="nucleotide sequence ID" value="NZ_ACYH01000049.1"/>
</dbReference>
<evidence type="ECO:0000313" key="2">
    <source>
        <dbReference type="Proteomes" id="UP000004509"/>
    </source>
</evidence>
<comment type="caution">
    <text evidence="1">The sequence shown here is derived from an EMBL/GenBank/DDBJ whole genome shotgun (WGS) entry which is preliminary data.</text>
</comment>
<organism evidence="1 2">
    <name type="scientific">Treponema vincentii ATCC 35580</name>
    <dbReference type="NCBI Taxonomy" id="596324"/>
    <lineage>
        <taxon>Bacteria</taxon>
        <taxon>Pseudomonadati</taxon>
        <taxon>Spirochaetota</taxon>
        <taxon>Spirochaetia</taxon>
        <taxon>Spirochaetales</taxon>
        <taxon>Treponemataceae</taxon>
        <taxon>Treponema</taxon>
    </lineage>
</organism>
<reference evidence="1 2" key="1">
    <citation type="submission" date="2009-07" db="EMBL/GenBank/DDBJ databases">
        <authorList>
            <person name="Madupu R."/>
            <person name="Sebastian Y."/>
            <person name="Durkin A.S."/>
            <person name="Torralba M."/>
            <person name="Methe B."/>
            <person name="Sutton G.G."/>
            <person name="Strausberg R.L."/>
            <person name="Nelson K.E."/>
        </authorList>
    </citation>
    <scope>NUCLEOTIDE SEQUENCE [LARGE SCALE GENOMIC DNA]</scope>
    <source>
        <strain evidence="1 2">ATCC 35580</strain>
    </source>
</reference>
<protein>
    <submittedName>
        <fullName evidence="1">YbbR-like protein</fullName>
    </submittedName>
</protein>
<dbReference type="Gene3D" id="2.170.120.40">
    <property type="entry name" value="YbbR-like domain"/>
    <property type="match status" value="1"/>
</dbReference>
<dbReference type="eggNOG" id="COG4856">
    <property type="taxonomic scope" value="Bacteria"/>
</dbReference>
<dbReference type="Gene3D" id="2.170.120.30">
    <property type="match status" value="2"/>
</dbReference>
<dbReference type="PANTHER" id="PTHR37804">
    <property type="entry name" value="CDAA REGULATORY PROTEIN CDAR"/>
    <property type="match status" value="1"/>
</dbReference>